<evidence type="ECO:0000313" key="2">
    <source>
        <dbReference type="EMBL" id="KAK0518114.1"/>
    </source>
</evidence>
<dbReference type="AlphaFoldDB" id="A0AAN6JGB9"/>
<feature type="coiled-coil region" evidence="1">
    <location>
        <begin position="53"/>
        <end position="87"/>
    </location>
</feature>
<reference evidence="2" key="1">
    <citation type="journal article" date="2023" name="PhytoFront">
        <title>Draft Genome Resources of Seven Strains of Tilletia horrida, Causal Agent of Kernel Smut of Rice.</title>
        <authorList>
            <person name="Khanal S."/>
            <person name="Antony Babu S."/>
            <person name="Zhou X.G."/>
        </authorList>
    </citation>
    <scope>NUCLEOTIDE SEQUENCE</scope>
    <source>
        <strain evidence="2">TX3</strain>
    </source>
</reference>
<organism evidence="2 3">
    <name type="scientific">Tilletia horrida</name>
    <dbReference type="NCBI Taxonomy" id="155126"/>
    <lineage>
        <taxon>Eukaryota</taxon>
        <taxon>Fungi</taxon>
        <taxon>Dikarya</taxon>
        <taxon>Basidiomycota</taxon>
        <taxon>Ustilaginomycotina</taxon>
        <taxon>Exobasidiomycetes</taxon>
        <taxon>Tilletiales</taxon>
        <taxon>Tilletiaceae</taxon>
        <taxon>Tilletia</taxon>
    </lineage>
</organism>
<keyword evidence="1" id="KW-0175">Coiled coil</keyword>
<protein>
    <submittedName>
        <fullName evidence="2">Uncharacterized protein</fullName>
    </submittedName>
</protein>
<evidence type="ECO:0000313" key="3">
    <source>
        <dbReference type="Proteomes" id="UP001176521"/>
    </source>
</evidence>
<keyword evidence="3" id="KW-1185">Reference proteome</keyword>
<dbReference type="EMBL" id="JAPDMQ010001419">
    <property type="protein sequence ID" value="KAK0518114.1"/>
    <property type="molecule type" value="Genomic_DNA"/>
</dbReference>
<sequence length="179" mass="19290">MVDIPQDLKNALEEQARRRRPRRAAAAAAGAGPQAAAVQHCQIGQIGVQVAGLQRLVDDARAQDGEIERLRRLVAELQDARARDAEALFARARKIRRLQARVRDLERNEDDAPDVGEAILAAEAAAADPPGLDARVAALERGVANIAAAVGQLLDVQAQRRGAGGLAARIRGIFRYRPY</sequence>
<proteinExistence type="predicted"/>
<name>A0AAN6JGB9_9BASI</name>
<dbReference type="Proteomes" id="UP001176521">
    <property type="component" value="Unassembled WGS sequence"/>
</dbReference>
<gene>
    <name evidence="2" type="ORF">OC842_007893</name>
</gene>
<comment type="caution">
    <text evidence="2">The sequence shown here is derived from an EMBL/GenBank/DDBJ whole genome shotgun (WGS) entry which is preliminary data.</text>
</comment>
<accession>A0AAN6JGB9</accession>
<evidence type="ECO:0000256" key="1">
    <source>
        <dbReference type="SAM" id="Coils"/>
    </source>
</evidence>